<name>A0A0C2BVK9_9BURK</name>
<dbReference type="STRING" id="709839.TSA66_01070"/>
<dbReference type="OrthoDB" id="8775977at2"/>
<gene>
    <name evidence="3" type="ORF">TSA66_01070</name>
    <name evidence="1" type="ORF">TSA66_08135</name>
    <name evidence="2" type="ORF">TSA66_08380</name>
</gene>
<evidence type="ECO:0000313" key="2">
    <source>
        <dbReference type="EMBL" id="KIF80834.1"/>
    </source>
</evidence>
<organism evidence="3 4">
    <name type="scientific">Noviherbaspirillum autotrophicum</name>
    <dbReference type="NCBI Taxonomy" id="709839"/>
    <lineage>
        <taxon>Bacteria</taxon>
        <taxon>Pseudomonadati</taxon>
        <taxon>Pseudomonadota</taxon>
        <taxon>Betaproteobacteria</taxon>
        <taxon>Burkholderiales</taxon>
        <taxon>Oxalobacteraceae</taxon>
        <taxon>Noviherbaspirillum</taxon>
    </lineage>
</organism>
<evidence type="ECO:0000313" key="3">
    <source>
        <dbReference type="EMBL" id="KIF84059.1"/>
    </source>
</evidence>
<sequence length="160" mass="18150">MPASKKPRHKRKVKTTGKRTLRTQPWKTHAVFRPLEAILDQLENEGTLVVVARGKQAGLPVFRVDGENTWYAVGPALRGLIETFELHEQRSGRVMPLEPLRRLVTKLDVDMPIFEEDTKAVRASMAVLIEESHNLPRDYAADLVQVTQTAIEFDRLKEAA</sequence>
<evidence type="ECO:0000313" key="1">
    <source>
        <dbReference type="EMBL" id="KIF80796.1"/>
    </source>
</evidence>
<evidence type="ECO:0000313" key="4">
    <source>
        <dbReference type="Proteomes" id="UP000031572"/>
    </source>
</evidence>
<dbReference type="EMBL" id="JWJG01000028">
    <property type="protein sequence ID" value="KIF80796.1"/>
    <property type="molecule type" value="Genomic_DNA"/>
</dbReference>
<dbReference type="RefSeq" id="WP_040038647.1">
    <property type="nucleotide sequence ID" value="NZ_JWJG01000010.1"/>
</dbReference>
<reference evidence="3 4" key="1">
    <citation type="submission" date="2014-12" db="EMBL/GenBank/DDBJ databases">
        <title>Denitrispirillum autotrophicum gen. nov., sp. nov., Denitrifying, Facultatively Autotrophic Bacteria Isolated from Rice Paddy Soil.</title>
        <authorList>
            <person name="Ishii S."/>
            <person name="Ashida N."/>
            <person name="Ohno H."/>
            <person name="Otsuka S."/>
            <person name="Yokota A."/>
            <person name="Senoo K."/>
        </authorList>
    </citation>
    <scope>NUCLEOTIDE SEQUENCE [LARGE SCALE GENOMIC DNA]</scope>
    <source>
        <strain evidence="3 4">TSA66</strain>
    </source>
</reference>
<dbReference type="EMBL" id="JWJG01000028">
    <property type="protein sequence ID" value="KIF80834.1"/>
    <property type="molecule type" value="Genomic_DNA"/>
</dbReference>
<dbReference type="Proteomes" id="UP000031572">
    <property type="component" value="Unassembled WGS sequence"/>
</dbReference>
<dbReference type="AlphaFoldDB" id="A0A0C2BVK9"/>
<dbReference type="EMBL" id="JWJG01000010">
    <property type="protein sequence ID" value="KIF84059.1"/>
    <property type="molecule type" value="Genomic_DNA"/>
</dbReference>
<protein>
    <submittedName>
        <fullName evidence="3">Uncharacterized protein</fullName>
    </submittedName>
</protein>
<keyword evidence="4" id="KW-1185">Reference proteome</keyword>
<accession>A0A0C2BVK9</accession>
<comment type="caution">
    <text evidence="3">The sequence shown here is derived from an EMBL/GenBank/DDBJ whole genome shotgun (WGS) entry which is preliminary data.</text>
</comment>
<proteinExistence type="predicted"/>